<evidence type="ECO:0000256" key="5">
    <source>
        <dbReference type="ARBA" id="ARBA00022989"/>
    </source>
</evidence>
<dbReference type="FunCoup" id="A0A061FH91">
    <property type="interactions" value="508"/>
</dbReference>
<dbReference type="PROSITE" id="PS50801">
    <property type="entry name" value="STAS"/>
    <property type="match status" value="1"/>
</dbReference>
<dbReference type="Gramene" id="EOY16082">
    <property type="protein sequence ID" value="EOY16082"/>
    <property type="gene ID" value="TCM_034964"/>
</dbReference>
<feature type="transmembrane region" description="Helical" evidence="8">
    <location>
        <begin position="216"/>
        <end position="236"/>
    </location>
</feature>
<feature type="transmembrane region" description="Helical" evidence="8">
    <location>
        <begin position="454"/>
        <end position="472"/>
    </location>
</feature>
<feature type="transmembrane region" description="Helical" evidence="8">
    <location>
        <begin position="296"/>
        <end position="315"/>
    </location>
</feature>
<dbReference type="GO" id="GO:0022857">
    <property type="term" value="F:transmembrane transporter activity"/>
    <property type="evidence" value="ECO:0000318"/>
    <property type="project" value="GO_Central"/>
</dbReference>
<feature type="transmembrane region" description="Helical" evidence="8">
    <location>
        <begin position="382"/>
        <end position="402"/>
    </location>
</feature>
<feature type="transmembrane region" description="Helical" evidence="8">
    <location>
        <begin position="414"/>
        <end position="434"/>
    </location>
</feature>
<dbReference type="NCBIfam" id="TIGR00815">
    <property type="entry name" value="sulP"/>
    <property type="match status" value="1"/>
</dbReference>
<dbReference type="SUPFAM" id="SSF52091">
    <property type="entry name" value="SpoIIaa-like"/>
    <property type="match status" value="1"/>
</dbReference>
<dbReference type="InterPro" id="IPR018045">
    <property type="entry name" value="S04_transporter_CS"/>
</dbReference>
<feature type="transmembrane region" description="Helical" evidence="8">
    <location>
        <begin position="322"/>
        <end position="343"/>
    </location>
</feature>
<dbReference type="eggNOG" id="KOG0236">
    <property type="taxonomic scope" value="Eukaryota"/>
</dbReference>
<evidence type="ECO:0000256" key="1">
    <source>
        <dbReference type="ARBA" id="ARBA00004141"/>
    </source>
</evidence>
<keyword evidence="5 8" id="KW-1133">Transmembrane helix</keyword>
<dbReference type="InterPro" id="IPR036513">
    <property type="entry name" value="STAS_dom_sf"/>
</dbReference>
<dbReference type="Pfam" id="PF01740">
    <property type="entry name" value="STAS"/>
    <property type="match status" value="1"/>
</dbReference>
<dbReference type="PROSITE" id="PS01130">
    <property type="entry name" value="SLC26A"/>
    <property type="match status" value="1"/>
</dbReference>
<dbReference type="GO" id="GO:0008271">
    <property type="term" value="F:secondary active sulfate transmembrane transporter activity"/>
    <property type="evidence" value="ECO:0007669"/>
    <property type="project" value="InterPro"/>
</dbReference>
<evidence type="ECO:0000313" key="10">
    <source>
        <dbReference type="EMBL" id="EOY16082.1"/>
    </source>
</evidence>
<evidence type="ECO:0000256" key="6">
    <source>
        <dbReference type="ARBA" id="ARBA00023032"/>
    </source>
</evidence>
<dbReference type="InParanoid" id="A0A061FH91"/>
<sequence>MKKSEDLFKQDLPSSKYNKSLQSLNLHPLSLISDMASQAHSNVEEGETKEMDIRSLSSSHHSVYNTQYLHKVGVPPKQNLFREFTATVKETFFHDDPLRPFKDQPRSRKFILGIQAIFPILEWARGYSWRKFRGDLIAGLTIASLCIPQDIGYAKLANLDPQYGLYSSLVPPLIYAFMGSSRDIAIGPVAVVSLLLGTMLSSEIDPIKNKAEYRRLAFTATFFAGITQATLGFLRLGFLIDFLSHAAIVGFMAGAAVTIALQQLKGLLGIKDFTKKSDIISVMNSVWGNVHHGWNWQTILIGVSFLSFLLFAKYIGKTNRKLFWVPAIAPLISVILSTFFVYITHAEKKGVQIVKQIEKGINPSSVDQIYFSGDYLLKGLKIGVVAGMIALTEAVAIGRTFASKKDYQINGNKEMVALGAMNVVGSMTSCYVATGSFSRSAVNYMAGCETAVSNIIMSCVVFLTLEFITPLFKYTPNAILASIIISAVIGLIDVPAAILIWKIDKFDFVACLGAFLGVVFSSVEIGLLIAVTISFAKILLQVTRPRTAILGKLPRTSVYRNIQQYPEAAKVPGLLIVRVDSAIYFSNSNYVKERILRWLMDEEELVKAACQPTIQFLIVEMSPVTDIDTSGIHALEELHRSLGKKGVQLILANPGPTVIDKLHASDFANLIAEDRIFLTVSDAVSSCSPKLVEEV</sequence>
<dbReference type="EMBL" id="CM001886">
    <property type="protein sequence ID" value="EOY16082.1"/>
    <property type="molecule type" value="Genomic_DNA"/>
</dbReference>
<dbReference type="FunFam" id="3.30.750.24:FF:000002">
    <property type="entry name" value="Sulfate transporter 31"/>
    <property type="match status" value="1"/>
</dbReference>
<evidence type="ECO:0000313" key="11">
    <source>
        <dbReference type="Proteomes" id="UP000026915"/>
    </source>
</evidence>
<feature type="transmembrane region" description="Helical" evidence="8">
    <location>
        <begin position="242"/>
        <end position="261"/>
    </location>
</feature>
<dbReference type="OMA" id="KFMMALQ"/>
<evidence type="ECO:0000256" key="2">
    <source>
        <dbReference type="ARBA" id="ARBA00022448"/>
    </source>
</evidence>
<reference evidence="10 11" key="1">
    <citation type="journal article" date="2013" name="Genome Biol.">
        <title>The genome sequence of the most widely cultivated cacao type and its use to identify candidate genes regulating pod color.</title>
        <authorList>
            <person name="Motamayor J.C."/>
            <person name="Mockaitis K."/>
            <person name="Schmutz J."/>
            <person name="Haiminen N."/>
            <person name="Iii D.L."/>
            <person name="Cornejo O."/>
            <person name="Findley S.D."/>
            <person name="Zheng P."/>
            <person name="Utro F."/>
            <person name="Royaert S."/>
            <person name="Saski C."/>
            <person name="Jenkins J."/>
            <person name="Podicheti R."/>
            <person name="Zhao M."/>
            <person name="Scheffler B.E."/>
            <person name="Stack J.C."/>
            <person name="Feltus F.A."/>
            <person name="Mustiga G.M."/>
            <person name="Amores F."/>
            <person name="Phillips W."/>
            <person name="Marelli J.P."/>
            <person name="May G.D."/>
            <person name="Shapiro H."/>
            <person name="Ma J."/>
            <person name="Bustamante C.D."/>
            <person name="Schnell R.J."/>
            <person name="Main D."/>
            <person name="Gilbert D."/>
            <person name="Parida L."/>
            <person name="Kuhn D.N."/>
        </authorList>
    </citation>
    <scope>NUCLEOTIDE SEQUENCE [LARGE SCALE GENOMIC DNA]</scope>
    <source>
        <strain evidence="11">cv. Matina 1-6</strain>
    </source>
</reference>
<evidence type="ECO:0000256" key="3">
    <source>
        <dbReference type="ARBA" id="ARBA00022692"/>
    </source>
</evidence>
<organism evidence="10 11">
    <name type="scientific">Theobroma cacao</name>
    <name type="common">Cacao</name>
    <name type="synonym">Cocoa</name>
    <dbReference type="NCBI Taxonomy" id="3641"/>
    <lineage>
        <taxon>Eukaryota</taxon>
        <taxon>Viridiplantae</taxon>
        <taxon>Streptophyta</taxon>
        <taxon>Embryophyta</taxon>
        <taxon>Tracheophyta</taxon>
        <taxon>Spermatophyta</taxon>
        <taxon>Magnoliopsida</taxon>
        <taxon>eudicotyledons</taxon>
        <taxon>Gunneridae</taxon>
        <taxon>Pentapetalae</taxon>
        <taxon>rosids</taxon>
        <taxon>malvids</taxon>
        <taxon>Malvales</taxon>
        <taxon>Malvaceae</taxon>
        <taxon>Byttnerioideae</taxon>
        <taxon>Theobroma</taxon>
    </lineage>
</organism>
<dbReference type="Gene3D" id="3.30.750.24">
    <property type="entry name" value="STAS domain"/>
    <property type="match status" value="1"/>
</dbReference>
<keyword evidence="3 8" id="KW-0812">Transmembrane</keyword>
<proteinExistence type="predicted"/>
<dbReference type="CDD" id="cd07042">
    <property type="entry name" value="STAS_SulP_like_sulfate_transporter"/>
    <property type="match status" value="1"/>
</dbReference>
<evidence type="ECO:0000256" key="8">
    <source>
        <dbReference type="SAM" id="Phobius"/>
    </source>
</evidence>
<protein>
    <submittedName>
        <fullName evidence="10">Sulfate transporter 1,3 isoform 1</fullName>
    </submittedName>
</protein>
<dbReference type="Proteomes" id="UP000026915">
    <property type="component" value="Chromosome 8"/>
</dbReference>
<comment type="subcellular location">
    <subcellularLocation>
        <location evidence="1">Membrane</location>
        <topology evidence="1">Multi-pass membrane protein</topology>
    </subcellularLocation>
</comment>
<keyword evidence="6" id="KW-0764">Sulfate transport</keyword>
<keyword evidence="7 8" id="KW-0472">Membrane</keyword>
<dbReference type="STRING" id="3641.A0A061FH91"/>
<evidence type="ECO:0000259" key="9">
    <source>
        <dbReference type="PROSITE" id="PS50801"/>
    </source>
</evidence>
<dbReference type="AlphaFoldDB" id="A0A061FH91"/>
<dbReference type="GO" id="GO:0005886">
    <property type="term" value="C:plasma membrane"/>
    <property type="evidence" value="ECO:0000318"/>
    <property type="project" value="GO_Central"/>
</dbReference>
<dbReference type="Pfam" id="PF00916">
    <property type="entry name" value="Sulfate_transp"/>
    <property type="match status" value="1"/>
</dbReference>
<feature type="transmembrane region" description="Helical" evidence="8">
    <location>
        <begin position="479"/>
        <end position="501"/>
    </location>
</feature>
<feature type="transmembrane region" description="Helical" evidence="8">
    <location>
        <begin position="174"/>
        <end position="196"/>
    </location>
</feature>
<dbReference type="InterPro" id="IPR002645">
    <property type="entry name" value="STAS_dom"/>
</dbReference>
<dbReference type="GO" id="GO:0055085">
    <property type="term" value="P:transmembrane transport"/>
    <property type="evidence" value="ECO:0000318"/>
    <property type="project" value="GO_Central"/>
</dbReference>
<dbReference type="InterPro" id="IPR011547">
    <property type="entry name" value="SLC26A/SulP_dom"/>
</dbReference>
<evidence type="ECO:0000256" key="7">
    <source>
        <dbReference type="ARBA" id="ARBA00023136"/>
    </source>
</evidence>
<gene>
    <name evidence="10" type="ORF">TCM_034964</name>
</gene>
<feature type="transmembrane region" description="Helical" evidence="8">
    <location>
        <begin position="513"/>
        <end position="536"/>
    </location>
</feature>
<keyword evidence="11" id="KW-1185">Reference proteome</keyword>
<name>A0A061FH91_THECC</name>
<keyword evidence="2" id="KW-0813">Transport</keyword>
<dbReference type="PANTHER" id="PTHR11814">
    <property type="entry name" value="SULFATE TRANSPORTER"/>
    <property type="match status" value="1"/>
</dbReference>
<dbReference type="InterPro" id="IPR001902">
    <property type="entry name" value="SLC26A/SulP_fam"/>
</dbReference>
<accession>A0A061FH91</accession>
<evidence type="ECO:0000256" key="4">
    <source>
        <dbReference type="ARBA" id="ARBA00022847"/>
    </source>
</evidence>
<dbReference type="GO" id="GO:0015293">
    <property type="term" value="F:symporter activity"/>
    <property type="evidence" value="ECO:0007669"/>
    <property type="project" value="UniProtKB-KW"/>
</dbReference>
<feature type="domain" description="STAS" evidence="9">
    <location>
        <begin position="564"/>
        <end position="687"/>
    </location>
</feature>
<keyword evidence="4" id="KW-0769">Symport</keyword>